<proteinExistence type="inferred from homology"/>
<feature type="transmembrane region" description="Helical" evidence="8">
    <location>
        <begin position="186"/>
        <end position="210"/>
    </location>
</feature>
<feature type="transmembrane region" description="Helical" evidence="8">
    <location>
        <begin position="216"/>
        <end position="234"/>
    </location>
</feature>
<dbReference type="GO" id="GO:0005384">
    <property type="term" value="F:manganese ion transmembrane transporter activity"/>
    <property type="evidence" value="ECO:0007669"/>
    <property type="project" value="InterPro"/>
</dbReference>
<feature type="region of interest" description="Disordered" evidence="7">
    <location>
        <begin position="1"/>
        <end position="25"/>
    </location>
</feature>
<evidence type="ECO:0000313" key="10">
    <source>
        <dbReference type="Proteomes" id="UP000654370"/>
    </source>
</evidence>
<keyword evidence="6" id="KW-0175">Coiled coil</keyword>
<sequence>MPSDQYKPIDKFESYSESSMSLEDDEIGIDMDDKSLLQQPRRRHHKEEHFEQPELVRDCILGLSDGLTVPFALAAGLSSLDNTKIVIYGGVAELVSGALSMALGGYLAARSEMEHYKNERAREERELELYPEEEEDEIVELFEEYGMDRAALEPLLSKLRESPERAVDFHMRFELNLEKPDPNRSWMSAVTIGSSYFVGGLIPLIPYFFYDRARPALIVSVIITSLTLLVFGYVKSMYLRPRQAIIGALQTLAIGAAAAACSYMMVYVFSYDAELTDPTST</sequence>
<dbReference type="PANTHER" id="PTHR31851">
    <property type="entry name" value="FE(2+)/MN(2+) TRANSPORTER PCL1"/>
    <property type="match status" value="1"/>
</dbReference>
<evidence type="ECO:0000313" key="9">
    <source>
        <dbReference type="EMBL" id="KAG2178172.1"/>
    </source>
</evidence>
<evidence type="ECO:0000256" key="8">
    <source>
        <dbReference type="SAM" id="Phobius"/>
    </source>
</evidence>
<dbReference type="InterPro" id="IPR008217">
    <property type="entry name" value="Ccc1_fam"/>
</dbReference>
<dbReference type="AlphaFoldDB" id="A0A8H7PQ60"/>
<comment type="similarity">
    <text evidence="2">Belongs to the CCC1 family.</text>
</comment>
<dbReference type="GO" id="GO:0030026">
    <property type="term" value="P:intracellular manganese ion homeostasis"/>
    <property type="evidence" value="ECO:0007669"/>
    <property type="project" value="InterPro"/>
</dbReference>
<evidence type="ECO:0000256" key="3">
    <source>
        <dbReference type="ARBA" id="ARBA00022692"/>
    </source>
</evidence>
<comment type="subcellular location">
    <subcellularLocation>
        <location evidence="1">Endomembrane system</location>
        <topology evidence="1">Multi-pass membrane protein</topology>
    </subcellularLocation>
</comment>
<organism evidence="9 10">
    <name type="scientific">Mortierella isabellina</name>
    <name type="common">Filamentous fungus</name>
    <name type="synonym">Umbelopsis isabellina</name>
    <dbReference type="NCBI Taxonomy" id="91625"/>
    <lineage>
        <taxon>Eukaryota</taxon>
        <taxon>Fungi</taxon>
        <taxon>Fungi incertae sedis</taxon>
        <taxon>Mucoromycota</taxon>
        <taxon>Mucoromycotina</taxon>
        <taxon>Umbelopsidomycetes</taxon>
        <taxon>Umbelopsidales</taxon>
        <taxon>Umbelopsidaceae</taxon>
        <taxon>Umbelopsis</taxon>
    </lineage>
</organism>
<keyword evidence="5 8" id="KW-0472">Membrane</keyword>
<keyword evidence="3 8" id="KW-0812">Transmembrane</keyword>
<dbReference type="OrthoDB" id="73465at2759"/>
<keyword evidence="10" id="KW-1185">Reference proteome</keyword>
<feature type="coiled-coil region" evidence="6">
    <location>
        <begin position="106"/>
        <end position="133"/>
    </location>
</feature>
<evidence type="ECO:0008006" key="11">
    <source>
        <dbReference type="Google" id="ProtNLM"/>
    </source>
</evidence>
<dbReference type="Pfam" id="PF01988">
    <property type="entry name" value="VIT1"/>
    <property type="match status" value="1"/>
</dbReference>
<protein>
    <recommendedName>
        <fullName evidence="11">Vacuolar iron transporter 1.1</fullName>
    </recommendedName>
</protein>
<evidence type="ECO:0000256" key="6">
    <source>
        <dbReference type="SAM" id="Coils"/>
    </source>
</evidence>
<reference evidence="9" key="1">
    <citation type="submission" date="2020-12" db="EMBL/GenBank/DDBJ databases">
        <title>Metabolic potential, ecology and presence of endohyphal bacteria is reflected in genomic diversity of Mucoromycotina.</title>
        <authorList>
            <person name="Muszewska A."/>
            <person name="Okrasinska A."/>
            <person name="Steczkiewicz K."/>
            <person name="Drgas O."/>
            <person name="Orlowska M."/>
            <person name="Perlinska-Lenart U."/>
            <person name="Aleksandrzak-Piekarczyk T."/>
            <person name="Szatraj K."/>
            <person name="Zielenkiewicz U."/>
            <person name="Pilsyk S."/>
            <person name="Malc E."/>
            <person name="Mieczkowski P."/>
            <person name="Kruszewska J.S."/>
            <person name="Biernat P."/>
            <person name="Pawlowska J."/>
        </authorList>
    </citation>
    <scope>NUCLEOTIDE SEQUENCE</scope>
    <source>
        <strain evidence="9">WA0000067209</strain>
    </source>
</reference>
<dbReference type="CDD" id="cd02435">
    <property type="entry name" value="CCC1"/>
    <property type="match status" value="1"/>
</dbReference>
<dbReference type="EMBL" id="JAEPQZ010000008">
    <property type="protein sequence ID" value="KAG2178172.1"/>
    <property type="molecule type" value="Genomic_DNA"/>
</dbReference>
<evidence type="ECO:0000256" key="2">
    <source>
        <dbReference type="ARBA" id="ARBA00007049"/>
    </source>
</evidence>
<keyword evidence="4 8" id="KW-1133">Transmembrane helix</keyword>
<evidence type="ECO:0000256" key="4">
    <source>
        <dbReference type="ARBA" id="ARBA00022989"/>
    </source>
</evidence>
<dbReference type="GO" id="GO:0012505">
    <property type="term" value="C:endomembrane system"/>
    <property type="evidence" value="ECO:0007669"/>
    <property type="project" value="UniProtKB-SubCell"/>
</dbReference>
<comment type="caution">
    <text evidence="9">The sequence shown here is derived from an EMBL/GenBank/DDBJ whole genome shotgun (WGS) entry which is preliminary data.</text>
</comment>
<name>A0A8H7PQ60_MORIS</name>
<feature type="transmembrane region" description="Helical" evidence="8">
    <location>
        <begin position="246"/>
        <end position="269"/>
    </location>
</feature>
<gene>
    <name evidence="9" type="ORF">INT43_003425</name>
</gene>
<feature type="transmembrane region" description="Helical" evidence="8">
    <location>
        <begin position="85"/>
        <end position="109"/>
    </location>
</feature>
<evidence type="ECO:0000256" key="7">
    <source>
        <dbReference type="SAM" id="MobiDB-lite"/>
    </source>
</evidence>
<evidence type="ECO:0000256" key="5">
    <source>
        <dbReference type="ARBA" id="ARBA00023136"/>
    </source>
</evidence>
<evidence type="ECO:0000256" key="1">
    <source>
        <dbReference type="ARBA" id="ARBA00004127"/>
    </source>
</evidence>
<dbReference type="Proteomes" id="UP000654370">
    <property type="component" value="Unassembled WGS sequence"/>
</dbReference>
<accession>A0A8H7PQ60</accession>